<protein>
    <recommendedName>
        <fullName evidence="7">Integral membrane bound transporter domain-containing protein</fullName>
    </recommendedName>
</protein>
<name>A0AAW1PNV6_9CHLO</name>
<dbReference type="AlphaFoldDB" id="A0AAW1PNV6"/>
<evidence type="ECO:0000256" key="2">
    <source>
        <dbReference type="ARBA" id="ARBA00022692"/>
    </source>
</evidence>
<comment type="caution">
    <text evidence="8">The sequence shown here is derived from an EMBL/GenBank/DDBJ whole genome shotgun (WGS) entry which is preliminary data.</text>
</comment>
<evidence type="ECO:0000256" key="3">
    <source>
        <dbReference type="ARBA" id="ARBA00022989"/>
    </source>
</evidence>
<feature type="region of interest" description="Disordered" evidence="5">
    <location>
        <begin position="25"/>
        <end position="61"/>
    </location>
</feature>
<dbReference type="InterPro" id="IPR049453">
    <property type="entry name" value="Memb_transporter_dom"/>
</dbReference>
<evidence type="ECO:0000256" key="6">
    <source>
        <dbReference type="SAM" id="Phobius"/>
    </source>
</evidence>
<feature type="transmembrane region" description="Helical" evidence="6">
    <location>
        <begin position="551"/>
        <end position="571"/>
    </location>
</feature>
<keyword evidence="4 6" id="KW-0472">Membrane</keyword>
<feature type="compositionally biased region" description="Polar residues" evidence="5">
    <location>
        <begin position="30"/>
        <end position="47"/>
    </location>
</feature>
<sequence>METCCSNKLAALTFNSNLAEVRGLDRPKTSKGNQDASDAPQSGQHSQVDAGKGRGRRKTVGEHPFWRPGVVDHLRTYFLSPVFQCSVQLSLSILIVAIFCFVEELYFTEVNIVVILLPVTLVMAALDLSAGGRIFAASILLAATWGVVFGGILVTVARYTYAYGTFLTLFTLIYMAIVSVLRSADMMAGLVLGILGAIIVVIGQFVWPAQLLWAGVVWGLIRSLWLACAATILVGMFLFSTSAREKVPKQLAVHLREAGHALSSIAGHVMPPSGEGHASRAASKRAMHLADPATKTTAVLRPAMAQTMMLARMMAPLEPPWFGDCRVDVSHWNKILEAMQPLVTRIAVLESLLEGHEPMLHSHMFMEDFGINPLPVFKSMLATAAASLACMSDCIAQSARGGDMFRSCSIASAESDVQHAAWRFGSKGEPDAEKAAKDHPSWIATVKARAEMELQPVIAVLKSLLGINILMTAKNLVLESAPRCWGSREKAWQTIRRNRYFRFGLMFFGSATVCVTIIIPLSFHSQVVRNNRQYFAVVAALSSYQERADNSLMRIVFRLLITAIAASIGLAIMHGHPLASNPYGLTALSCAWAFFVGSFALTPFKYAAFLAVMIFNAMIFSQFSYTRAPGAHGTTAYYISRVSEYSIGICVALIFTLLDPWYLSEDALQQTGAVVERCIELSCSIVEAYLEETALPDGAVAVPLGQLEAQVNKEKVAWRHGPLVLPGIVFQSMQRLQLLLERASLLEMMVTQEALTSYHNSAALHTFLQGMDQQLQGQLQALRSTGKAIAEVLWCHMASQNCMTRLQEHLQELDQCRYGTQAALRRLQMDAQAQKRRMRILKLS</sequence>
<reference evidence="8 9" key="1">
    <citation type="journal article" date="2024" name="Nat. Commun.">
        <title>Phylogenomics reveals the evolutionary origins of lichenization in chlorophyte algae.</title>
        <authorList>
            <person name="Puginier C."/>
            <person name="Libourel C."/>
            <person name="Otte J."/>
            <person name="Skaloud P."/>
            <person name="Haon M."/>
            <person name="Grisel S."/>
            <person name="Petersen M."/>
            <person name="Berrin J.G."/>
            <person name="Delaux P.M."/>
            <person name="Dal Grande F."/>
            <person name="Keller J."/>
        </authorList>
    </citation>
    <scope>NUCLEOTIDE SEQUENCE [LARGE SCALE GENOMIC DNA]</scope>
    <source>
        <strain evidence="8 9">SAG 2036</strain>
    </source>
</reference>
<accession>A0AAW1PNV6</accession>
<organism evidence="8 9">
    <name type="scientific">Symbiochloris irregularis</name>
    <dbReference type="NCBI Taxonomy" id="706552"/>
    <lineage>
        <taxon>Eukaryota</taxon>
        <taxon>Viridiplantae</taxon>
        <taxon>Chlorophyta</taxon>
        <taxon>core chlorophytes</taxon>
        <taxon>Trebouxiophyceae</taxon>
        <taxon>Trebouxiales</taxon>
        <taxon>Trebouxiaceae</taxon>
        <taxon>Symbiochloris</taxon>
    </lineage>
</organism>
<feature type="transmembrane region" description="Helical" evidence="6">
    <location>
        <begin position="105"/>
        <end position="126"/>
    </location>
</feature>
<keyword evidence="2 6" id="KW-0812">Transmembrane</keyword>
<keyword evidence="9" id="KW-1185">Reference proteome</keyword>
<feature type="transmembrane region" description="Helical" evidence="6">
    <location>
        <begin position="160"/>
        <end position="181"/>
    </location>
</feature>
<feature type="transmembrane region" description="Helical" evidence="6">
    <location>
        <begin position="133"/>
        <end position="154"/>
    </location>
</feature>
<evidence type="ECO:0000256" key="4">
    <source>
        <dbReference type="ARBA" id="ARBA00023136"/>
    </source>
</evidence>
<evidence type="ECO:0000313" key="9">
    <source>
        <dbReference type="Proteomes" id="UP001465755"/>
    </source>
</evidence>
<keyword evidence="3 6" id="KW-1133">Transmembrane helix</keyword>
<evidence type="ECO:0000313" key="8">
    <source>
        <dbReference type="EMBL" id="KAK9809682.1"/>
    </source>
</evidence>
<feature type="transmembrane region" description="Helical" evidence="6">
    <location>
        <begin position="213"/>
        <end position="239"/>
    </location>
</feature>
<feature type="transmembrane region" description="Helical" evidence="6">
    <location>
        <begin position="77"/>
        <end position="99"/>
    </location>
</feature>
<comment type="subcellular location">
    <subcellularLocation>
        <location evidence="1">Membrane</location>
        <topology evidence="1">Multi-pass membrane protein</topology>
    </subcellularLocation>
</comment>
<proteinExistence type="predicted"/>
<dbReference type="Proteomes" id="UP001465755">
    <property type="component" value="Unassembled WGS sequence"/>
</dbReference>
<dbReference type="Pfam" id="PF13515">
    <property type="entry name" value="FUSC_2"/>
    <property type="match status" value="1"/>
</dbReference>
<feature type="domain" description="Integral membrane bound transporter" evidence="7">
    <location>
        <begin position="524"/>
        <end position="655"/>
    </location>
</feature>
<feature type="transmembrane region" description="Helical" evidence="6">
    <location>
        <begin position="188"/>
        <end position="207"/>
    </location>
</feature>
<dbReference type="EMBL" id="JALJOQ010000017">
    <property type="protein sequence ID" value="KAK9809682.1"/>
    <property type="molecule type" value="Genomic_DNA"/>
</dbReference>
<evidence type="ECO:0000256" key="1">
    <source>
        <dbReference type="ARBA" id="ARBA00004141"/>
    </source>
</evidence>
<evidence type="ECO:0000259" key="7">
    <source>
        <dbReference type="Pfam" id="PF13515"/>
    </source>
</evidence>
<feature type="transmembrane region" description="Helical" evidence="6">
    <location>
        <begin position="500"/>
        <end position="523"/>
    </location>
</feature>
<dbReference type="GO" id="GO:0016020">
    <property type="term" value="C:membrane"/>
    <property type="evidence" value="ECO:0007669"/>
    <property type="project" value="UniProtKB-SubCell"/>
</dbReference>
<gene>
    <name evidence="8" type="ORF">WJX73_004536</name>
</gene>
<evidence type="ECO:0000256" key="5">
    <source>
        <dbReference type="SAM" id="MobiDB-lite"/>
    </source>
</evidence>